<dbReference type="Gene3D" id="3.40.50.300">
    <property type="entry name" value="P-loop containing nucleotide triphosphate hydrolases"/>
    <property type="match status" value="1"/>
</dbReference>
<dbReference type="AlphaFoldDB" id="A0AAD4SML1"/>
<dbReference type="InterPro" id="IPR027417">
    <property type="entry name" value="P-loop_NTPase"/>
</dbReference>
<dbReference type="Proteomes" id="UP001202328">
    <property type="component" value="Unassembled WGS sequence"/>
</dbReference>
<proteinExistence type="predicted"/>
<sequence length="77" mass="7783">MKEKGLGGAFNILVATDVATSGLDVPYVDLVEGTCKGAAKVGGARDFTFGPQSNYQVLCKDWEGGGAEGGASDGEVV</sequence>
<name>A0AAD4SML1_9MAGN</name>
<keyword evidence="2" id="KW-1185">Reference proteome</keyword>
<reference evidence="1" key="1">
    <citation type="submission" date="2022-04" db="EMBL/GenBank/DDBJ databases">
        <title>A functionally conserved STORR gene fusion in Papaver species that diverged 16.8 million years ago.</title>
        <authorList>
            <person name="Catania T."/>
        </authorList>
    </citation>
    <scope>NUCLEOTIDE SEQUENCE</scope>
    <source>
        <strain evidence="1">S-188037</strain>
    </source>
</reference>
<organism evidence="1 2">
    <name type="scientific">Papaver atlanticum</name>
    <dbReference type="NCBI Taxonomy" id="357466"/>
    <lineage>
        <taxon>Eukaryota</taxon>
        <taxon>Viridiplantae</taxon>
        <taxon>Streptophyta</taxon>
        <taxon>Embryophyta</taxon>
        <taxon>Tracheophyta</taxon>
        <taxon>Spermatophyta</taxon>
        <taxon>Magnoliopsida</taxon>
        <taxon>Ranunculales</taxon>
        <taxon>Papaveraceae</taxon>
        <taxon>Papaveroideae</taxon>
        <taxon>Papaver</taxon>
    </lineage>
</organism>
<evidence type="ECO:0008006" key="3">
    <source>
        <dbReference type="Google" id="ProtNLM"/>
    </source>
</evidence>
<dbReference type="SUPFAM" id="SSF52540">
    <property type="entry name" value="P-loop containing nucleoside triphosphate hydrolases"/>
    <property type="match status" value="1"/>
</dbReference>
<dbReference type="EMBL" id="JAJJMB010009231">
    <property type="protein sequence ID" value="KAI3914754.1"/>
    <property type="molecule type" value="Genomic_DNA"/>
</dbReference>
<comment type="caution">
    <text evidence="1">The sequence shown here is derived from an EMBL/GenBank/DDBJ whole genome shotgun (WGS) entry which is preliminary data.</text>
</comment>
<accession>A0AAD4SML1</accession>
<protein>
    <recommendedName>
        <fullName evidence="3">Helicase C-terminal domain-containing protein</fullName>
    </recommendedName>
</protein>
<evidence type="ECO:0000313" key="2">
    <source>
        <dbReference type="Proteomes" id="UP001202328"/>
    </source>
</evidence>
<evidence type="ECO:0000313" key="1">
    <source>
        <dbReference type="EMBL" id="KAI3914754.1"/>
    </source>
</evidence>
<gene>
    <name evidence="1" type="ORF">MKW98_001990</name>
</gene>